<dbReference type="PIRSF" id="PIRSF017393">
    <property type="entry name" value="MTase_SAV2177"/>
    <property type="match status" value="1"/>
</dbReference>
<dbReference type="Pfam" id="PF04672">
    <property type="entry name" value="Methyltransf_19"/>
    <property type="match status" value="1"/>
</dbReference>
<protein>
    <recommendedName>
        <fullName evidence="3">S-adenosyl methyltransferase</fullName>
    </recommendedName>
</protein>
<accession>A0ABQ3RAW3</accession>
<dbReference type="InterPro" id="IPR006764">
    <property type="entry name" value="SAM_dep_MeTrfase_SAV2177_type"/>
</dbReference>
<dbReference type="Gene3D" id="3.40.50.150">
    <property type="entry name" value="Vaccinia Virus protein VP39"/>
    <property type="match status" value="1"/>
</dbReference>
<dbReference type="RefSeq" id="WP_189996991.1">
    <property type="nucleotide sequence ID" value="NZ_BNCB01000012.1"/>
</dbReference>
<dbReference type="EMBL" id="BNEA01000015">
    <property type="protein sequence ID" value="GHI52968.1"/>
    <property type="molecule type" value="Genomic_DNA"/>
</dbReference>
<sequence length="261" mass="29084">MTSKPIDTSRPHPARMYDYYLGGKDSCPVDKEAAERVMSFLPAVRTAARTNRSFMNRAARLLAERGVTQFLDIGTGIPTEPNLHQVVQAVNPRARVVYVDNDPIVLRHAEALLRSTPEGVTKYIEADVREPEKIIESAKEILDFEEPVALSLVALLHFVSDEYRPYELVDNLLAPLSSGSFLMLSHVTGDFDPAGWAKAVDIYRKSGVPAQVRSRDEVARFFAGLDLIDPGVQVVTDWHPEPDQEFADEQVPLYVGVARKP</sequence>
<dbReference type="SUPFAM" id="SSF53335">
    <property type="entry name" value="S-adenosyl-L-methionine-dependent methyltransferases"/>
    <property type="match status" value="1"/>
</dbReference>
<name>A0ABQ3RAW3_STRRR</name>
<organism evidence="1 2">
    <name type="scientific">Streptomyces rubradiris</name>
    <name type="common">Streptomyces achromogenes subsp. rubradiris</name>
    <dbReference type="NCBI Taxonomy" id="285531"/>
    <lineage>
        <taxon>Bacteria</taxon>
        <taxon>Bacillati</taxon>
        <taxon>Actinomycetota</taxon>
        <taxon>Actinomycetes</taxon>
        <taxon>Kitasatosporales</taxon>
        <taxon>Streptomycetaceae</taxon>
        <taxon>Streptomyces</taxon>
    </lineage>
</organism>
<dbReference type="Proteomes" id="UP000646738">
    <property type="component" value="Unassembled WGS sequence"/>
</dbReference>
<proteinExistence type="predicted"/>
<evidence type="ECO:0008006" key="3">
    <source>
        <dbReference type="Google" id="ProtNLM"/>
    </source>
</evidence>
<reference evidence="2" key="1">
    <citation type="submission" date="2023-07" db="EMBL/GenBank/DDBJ databases">
        <title>Whole genome shotgun sequence of Streptomyces achromogenes subsp. rubradiris NBRC 14000.</title>
        <authorList>
            <person name="Komaki H."/>
            <person name="Tamura T."/>
        </authorList>
    </citation>
    <scope>NUCLEOTIDE SEQUENCE [LARGE SCALE GENOMIC DNA]</scope>
    <source>
        <strain evidence="2">NBRC 14000</strain>
    </source>
</reference>
<comment type="caution">
    <text evidence="1">The sequence shown here is derived from an EMBL/GenBank/DDBJ whole genome shotgun (WGS) entry which is preliminary data.</text>
</comment>
<dbReference type="InterPro" id="IPR029063">
    <property type="entry name" value="SAM-dependent_MTases_sf"/>
</dbReference>
<evidence type="ECO:0000313" key="2">
    <source>
        <dbReference type="Proteomes" id="UP000646738"/>
    </source>
</evidence>
<evidence type="ECO:0000313" key="1">
    <source>
        <dbReference type="EMBL" id="GHI52968.1"/>
    </source>
</evidence>
<keyword evidence="2" id="KW-1185">Reference proteome</keyword>
<gene>
    <name evidence="1" type="ORF">Srubr_28140</name>
</gene>